<dbReference type="InterPro" id="IPR001498">
    <property type="entry name" value="Impact_N"/>
</dbReference>
<evidence type="ECO:0000313" key="4">
    <source>
        <dbReference type="Proteomes" id="UP001301797"/>
    </source>
</evidence>
<proteinExistence type="inferred from homology"/>
<dbReference type="InterPro" id="IPR020568">
    <property type="entry name" value="Ribosomal_Su5_D2-typ_SF"/>
</dbReference>
<dbReference type="GO" id="GO:0005737">
    <property type="term" value="C:cytoplasm"/>
    <property type="evidence" value="ECO:0007669"/>
    <property type="project" value="TreeGrafter"/>
</dbReference>
<dbReference type="PANTHER" id="PTHR16301:SF20">
    <property type="entry name" value="IMPACT FAMILY MEMBER YIGZ"/>
    <property type="match status" value="1"/>
</dbReference>
<protein>
    <submittedName>
        <fullName evidence="3">YigZ family protein</fullName>
    </submittedName>
</protein>
<reference evidence="3 4" key="1">
    <citation type="submission" date="2019-09" db="EMBL/GenBank/DDBJ databases">
        <title>The complete genome of Methanoplanus sp. FWC-SCC4.</title>
        <authorList>
            <person name="Chen S.-C."/>
            <person name="Zhou Y.-Z."/>
            <person name="Lai M.-C."/>
        </authorList>
    </citation>
    <scope>NUCLEOTIDE SEQUENCE [LARGE SCALE GENOMIC DNA]</scope>
    <source>
        <strain evidence="3 4">FWC-SCC4</strain>
    </source>
</reference>
<feature type="domain" description="Impact N-terminal" evidence="2">
    <location>
        <begin position="12"/>
        <end position="117"/>
    </location>
</feature>
<evidence type="ECO:0000259" key="2">
    <source>
        <dbReference type="Pfam" id="PF01205"/>
    </source>
</evidence>
<dbReference type="KEGG" id="mefw:F1737_10250"/>
<dbReference type="SUPFAM" id="SSF54211">
    <property type="entry name" value="Ribosomal protein S5 domain 2-like"/>
    <property type="match status" value="1"/>
</dbReference>
<dbReference type="RefSeq" id="WP_317136483.1">
    <property type="nucleotide sequence ID" value="NZ_CP043875.1"/>
</dbReference>
<sequence length="126" mass="14348">MQELAAVKYELKKSRFFVHLYLIEYPDEFHEIISLHQKKYKKAAHHCAAMNLRMADGKLFEEYKNDGEVGHPGRTLHNLLVTNGLESHAIIVSRVFGGIKLGPSGVTRAFRDSGDAAIKYYQETLK</sequence>
<dbReference type="Proteomes" id="UP001301797">
    <property type="component" value="Chromosome"/>
</dbReference>
<dbReference type="Pfam" id="PF01205">
    <property type="entry name" value="Impact_N"/>
    <property type="match status" value="1"/>
</dbReference>
<evidence type="ECO:0000256" key="1">
    <source>
        <dbReference type="ARBA" id="ARBA00007665"/>
    </source>
</evidence>
<dbReference type="EMBL" id="CP043875">
    <property type="protein sequence ID" value="WOF17031.1"/>
    <property type="molecule type" value="Genomic_DNA"/>
</dbReference>
<gene>
    <name evidence="3" type="ORF">F1737_10250</name>
</gene>
<dbReference type="Gene3D" id="3.30.230.30">
    <property type="entry name" value="Impact, N-terminal domain"/>
    <property type="match status" value="1"/>
</dbReference>
<dbReference type="GeneID" id="85230553"/>
<evidence type="ECO:0000313" key="3">
    <source>
        <dbReference type="EMBL" id="WOF17031.1"/>
    </source>
</evidence>
<dbReference type="GO" id="GO:0006446">
    <property type="term" value="P:regulation of translational initiation"/>
    <property type="evidence" value="ECO:0007669"/>
    <property type="project" value="TreeGrafter"/>
</dbReference>
<accession>A0AA97FGJ2</accession>
<comment type="similarity">
    <text evidence="1">Belongs to the IMPACT family.</text>
</comment>
<dbReference type="PANTHER" id="PTHR16301">
    <property type="entry name" value="IMPACT-RELATED"/>
    <property type="match status" value="1"/>
</dbReference>
<dbReference type="InterPro" id="IPR023582">
    <property type="entry name" value="Impact"/>
</dbReference>
<dbReference type="InterPro" id="IPR036956">
    <property type="entry name" value="Impact_N_sf"/>
</dbReference>
<keyword evidence="4" id="KW-1185">Reference proteome</keyword>
<organism evidence="3 4">
    <name type="scientific">Methanochimaera problematica</name>
    <dbReference type="NCBI Taxonomy" id="2609417"/>
    <lineage>
        <taxon>Archaea</taxon>
        <taxon>Methanobacteriati</taxon>
        <taxon>Methanobacteriota</taxon>
        <taxon>Stenosarchaea group</taxon>
        <taxon>Methanomicrobia</taxon>
        <taxon>Methanomicrobiales</taxon>
        <taxon>Methanomicrobiaceae</taxon>
        <taxon>Methanochimaera</taxon>
    </lineage>
</organism>
<name>A0AA97FGJ2_9EURY</name>
<dbReference type="AlphaFoldDB" id="A0AA97FGJ2"/>